<dbReference type="InterPro" id="IPR029060">
    <property type="entry name" value="PIN-like_dom_sf"/>
</dbReference>
<dbReference type="PANTHER" id="PTHR15976">
    <property type="entry name" value="CONSTITUTIVE COACTIVATOR OF PEROXISOME PROLIFERATOR-ACTIVATED RECEPTOR GAMMA"/>
    <property type="match status" value="1"/>
</dbReference>
<dbReference type="Proteomes" id="UP001151699">
    <property type="component" value="Chromosome B"/>
</dbReference>
<dbReference type="AlphaFoldDB" id="A0A9Q0N6Y4"/>
<feature type="compositionally biased region" description="Polar residues" evidence="2">
    <location>
        <begin position="943"/>
        <end position="957"/>
    </location>
</feature>
<dbReference type="OrthoDB" id="10061469at2759"/>
<sequence>MDKKMIDTAELQAFLSKLEGGTVAVDLMKVGENYYKQHANGASGSKKSSYGNLRLAVDMEDCLDRFYGGYYSDWACGGQWNRALQFCQLLVNAFHQAHIEIIAFFDGTLKEHKKTTAENNSTRAKTISVIKHVKAVYTPPPKIWWLPPSGTRTCIRNALRSFNVCVVQTVHDHTMEVIEYCRDHKLDGILGVHPDYIIANTQRYFSSHDIRLSYKGTLETKEYLVSKLLTTLSLTVDHLPFIAVLLGGYILLNESILESIYKKVKIDSKLDFESRIKKIAELVRNTPTNDIDEFIKHLNLSEWANEVKETVEYYQRRGAFAQHKFRGCTKKKLGPDSFKETNVSNVVLASEASDNDELARNILKDVNSLVDDGELIEEDMSKLAISDVNDCTKKDANSKLNPKITKCNNSLTMYSIPIEVVKTSMNRHQRGIMDSRIYQLLTKKQLILPQILEDEHHKDFPSIHLFYRPARQLIYAILFNMYHQKYLCSKKEQGKNELPEISVSEWIWTPQNQYKKPEIVKATLLPWAVPTIQRLWFGTIYEDKQRRMKAFLTIMRSDTPLMLNRTYVPQHMYIITNPERNVMSRPELDAFLAVAFSPNLLNVEYTQELILPSLYIRGVYLATLFMQGVETASLANDACGIPLPWAMTNPWLFFDGKLFHLKLKMSAVVQNVRELCEDQIEVVMKIERFRKAILEDVDHYLPLGHIDPMHRSAFLPPNPMPHSFGNKSHLHSMANMSALANSSAFYNAPPYFPNVGNNVRQSNVTRGGGNVGGRRINSMNVPQISRQPNSRNSDYQLKVGGVVVGSWAGGVPNKPIGGAFLRYPRAGIISNKRRGSQHLNIRSHRIGMANNPVVSRAMSRCMYAGKVHKNRKQRRTKDKKLSLGSDGNTILENGEDKLHTDGERTDQTSTKEGATGELSNGVTILAAEQNDDKCKGSDAIPSPVQNNIGSNDDSTSILDKVDESDPNAISNNNNECTANSIKETKTNGNVVAVNTSVAGKNKKKNKKGKNGASNENGVSKEETEEGEVLGDTTVQV</sequence>
<feature type="compositionally biased region" description="Basic residues" evidence="2">
    <location>
        <begin position="868"/>
        <end position="878"/>
    </location>
</feature>
<gene>
    <name evidence="3" type="primary">FAM120A</name>
    <name evidence="3" type="ORF">Bhyg_08997</name>
</gene>
<dbReference type="EMBL" id="WJQU01000002">
    <property type="protein sequence ID" value="KAJ6644031.1"/>
    <property type="molecule type" value="Genomic_DNA"/>
</dbReference>
<accession>A0A9Q0N6Y4</accession>
<comment type="similarity">
    <text evidence="1">Belongs to the constitutive coactivator of PPAR-gamma family.</text>
</comment>
<name>A0A9Q0N6Y4_9DIPT</name>
<feature type="compositionally biased region" description="Basic residues" evidence="2">
    <location>
        <begin position="1000"/>
        <end position="1009"/>
    </location>
</feature>
<comment type="caution">
    <text evidence="3">The sequence shown here is derived from an EMBL/GenBank/DDBJ whole genome shotgun (WGS) entry which is preliminary data.</text>
</comment>
<feature type="compositionally biased region" description="Basic and acidic residues" evidence="2">
    <location>
        <begin position="894"/>
        <end position="906"/>
    </location>
</feature>
<dbReference type="GO" id="GO:0005634">
    <property type="term" value="C:nucleus"/>
    <property type="evidence" value="ECO:0007669"/>
    <property type="project" value="TreeGrafter"/>
</dbReference>
<organism evidence="3 4">
    <name type="scientific">Pseudolycoriella hygida</name>
    <dbReference type="NCBI Taxonomy" id="35572"/>
    <lineage>
        <taxon>Eukaryota</taxon>
        <taxon>Metazoa</taxon>
        <taxon>Ecdysozoa</taxon>
        <taxon>Arthropoda</taxon>
        <taxon>Hexapoda</taxon>
        <taxon>Insecta</taxon>
        <taxon>Pterygota</taxon>
        <taxon>Neoptera</taxon>
        <taxon>Endopterygota</taxon>
        <taxon>Diptera</taxon>
        <taxon>Nematocera</taxon>
        <taxon>Sciaroidea</taxon>
        <taxon>Sciaridae</taxon>
        <taxon>Pseudolycoriella</taxon>
    </lineage>
</organism>
<dbReference type="InterPro" id="IPR026784">
    <property type="entry name" value="Coact_PPARg"/>
</dbReference>
<evidence type="ECO:0000256" key="1">
    <source>
        <dbReference type="ARBA" id="ARBA00009495"/>
    </source>
</evidence>
<evidence type="ECO:0000256" key="2">
    <source>
        <dbReference type="SAM" id="MobiDB-lite"/>
    </source>
</evidence>
<evidence type="ECO:0000313" key="3">
    <source>
        <dbReference type="EMBL" id="KAJ6644031.1"/>
    </source>
</evidence>
<dbReference type="Gene3D" id="3.40.50.1010">
    <property type="entry name" value="5'-nuclease"/>
    <property type="match status" value="1"/>
</dbReference>
<evidence type="ECO:0000313" key="4">
    <source>
        <dbReference type="Proteomes" id="UP001151699"/>
    </source>
</evidence>
<proteinExistence type="inferred from homology"/>
<keyword evidence="4" id="KW-1185">Reference proteome</keyword>
<protein>
    <submittedName>
        <fullName evidence="3">Constitutive coactivator of PPAR-gamma-like protein 1</fullName>
    </submittedName>
</protein>
<feature type="region of interest" description="Disordered" evidence="2">
    <location>
        <begin position="932"/>
        <end position="957"/>
    </location>
</feature>
<dbReference type="SUPFAM" id="SSF88723">
    <property type="entry name" value="PIN domain-like"/>
    <property type="match status" value="1"/>
</dbReference>
<reference evidence="3" key="1">
    <citation type="submission" date="2022-07" db="EMBL/GenBank/DDBJ databases">
        <authorList>
            <person name="Trinca V."/>
            <person name="Uliana J.V.C."/>
            <person name="Torres T.T."/>
            <person name="Ward R.J."/>
            <person name="Monesi N."/>
        </authorList>
    </citation>
    <scope>NUCLEOTIDE SEQUENCE</scope>
    <source>
        <strain evidence="3">HSMRA1968</strain>
        <tissue evidence="3">Whole embryos</tissue>
    </source>
</reference>
<feature type="region of interest" description="Disordered" evidence="2">
    <location>
        <begin position="992"/>
        <end position="1036"/>
    </location>
</feature>
<feature type="region of interest" description="Disordered" evidence="2">
    <location>
        <begin position="868"/>
        <end position="915"/>
    </location>
</feature>
<dbReference type="PANTHER" id="PTHR15976:SF16">
    <property type="entry name" value="ASTEROID DOMAIN-CONTAINING PROTEIN"/>
    <property type="match status" value="1"/>
</dbReference>